<proteinExistence type="predicted"/>
<dbReference type="AlphaFoldDB" id="A0A086PWM9"/>
<dbReference type="GO" id="GO:0004722">
    <property type="term" value="F:protein serine/threonine phosphatase activity"/>
    <property type="evidence" value="ECO:0007669"/>
    <property type="project" value="UniProtKB-EC"/>
</dbReference>
<feature type="compositionally biased region" description="Polar residues" evidence="2">
    <location>
        <begin position="67"/>
        <end position="91"/>
    </location>
</feature>
<gene>
    <name evidence="4" type="ORF">TGMAS_251850B</name>
</gene>
<name>A0A086PWM9_TOXGO</name>
<sequence length="91" mass="9978">APLTEEQIDQLVNTMDLNNEGMVEYEEFLDSFSPVDTFFLQPGGEDEPSKTSNGPQNGKETLEETDASPTDNEVASNSRRFTLSSTLSQSA</sequence>
<feature type="compositionally biased region" description="Polar residues" evidence="2">
    <location>
        <begin position="50"/>
        <end position="59"/>
    </location>
</feature>
<dbReference type="InterPro" id="IPR011992">
    <property type="entry name" value="EF-hand-dom_pair"/>
</dbReference>
<comment type="caution">
    <text evidence="4">The sequence shown here is derived from an EMBL/GenBank/DDBJ whole genome shotgun (WGS) entry which is preliminary data.</text>
</comment>
<reference evidence="4 5" key="1">
    <citation type="submission" date="2014-04" db="EMBL/GenBank/DDBJ databases">
        <authorList>
            <person name="Sibley D."/>
            <person name="Venepally P."/>
            <person name="Karamycheva S."/>
            <person name="Hadjithomas M."/>
            <person name="Khan A."/>
            <person name="Brunk B."/>
            <person name="Roos D."/>
            <person name="Caler E."/>
            <person name="Lorenzi H."/>
        </authorList>
    </citation>
    <scope>NUCLEOTIDE SEQUENCE [LARGE SCALE GENOMIC DNA]</scope>
    <source>
        <strain evidence="4 5">MAS</strain>
    </source>
</reference>
<dbReference type="VEuPathDB" id="ToxoDB:TGMAS_251850B"/>
<protein>
    <submittedName>
        <fullName evidence="4">Serine/threonine protein phosphatase</fullName>
        <ecNumber evidence="4">3.1.3.16</ecNumber>
    </submittedName>
</protein>
<dbReference type="Gene3D" id="1.10.238.10">
    <property type="entry name" value="EF-hand"/>
    <property type="match status" value="1"/>
</dbReference>
<dbReference type="SUPFAM" id="SSF47473">
    <property type="entry name" value="EF-hand"/>
    <property type="match status" value="1"/>
</dbReference>
<feature type="non-terminal residue" evidence="4">
    <location>
        <position position="1"/>
    </location>
</feature>
<evidence type="ECO:0000256" key="1">
    <source>
        <dbReference type="ARBA" id="ARBA00022837"/>
    </source>
</evidence>
<dbReference type="GO" id="GO:0005509">
    <property type="term" value="F:calcium ion binding"/>
    <property type="evidence" value="ECO:0007669"/>
    <property type="project" value="InterPro"/>
</dbReference>
<dbReference type="EMBL" id="AEXC02002491">
    <property type="protein sequence ID" value="KFH04761.1"/>
    <property type="molecule type" value="Genomic_DNA"/>
</dbReference>
<dbReference type="Proteomes" id="UP000028821">
    <property type="component" value="Unassembled WGS sequence"/>
</dbReference>
<feature type="domain" description="EF-hand" evidence="3">
    <location>
        <begin position="3"/>
        <end position="38"/>
    </location>
</feature>
<organism evidence="4 5">
    <name type="scientific">Toxoplasma gondii MAS</name>
    <dbReference type="NCBI Taxonomy" id="943118"/>
    <lineage>
        <taxon>Eukaryota</taxon>
        <taxon>Sar</taxon>
        <taxon>Alveolata</taxon>
        <taxon>Apicomplexa</taxon>
        <taxon>Conoidasida</taxon>
        <taxon>Coccidia</taxon>
        <taxon>Eucoccidiorida</taxon>
        <taxon>Eimeriorina</taxon>
        <taxon>Sarcocystidae</taxon>
        <taxon>Toxoplasma</taxon>
    </lineage>
</organism>
<evidence type="ECO:0000256" key="2">
    <source>
        <dbReference type="SAM" id="MobiDB-lite"/>
    </source>
</evidence>
<keyword evidence="1" id="KW-0106">Calcium</keyword>
<keyword evidence="4" id="KW-0378">Hydrolase</keyword>
<evidence type="ECO:0000313" key="4">
    <source>
        <dbReference type="EMBL" id="KFH04761.1"/>
    </source>
</evidence>
<dbReference type="PROSITE" id="PS50222">
    <property type="entry name" value="EF_HAND_2"/>
    <property type="match status" value="1"/>
</dbReference>
<dbReference type="EC" id="3.1.3.16" evidence="4"/>
<feature type="region of interest" description="Disordered" evidence="2">
    <location>
        <begin position="36"/>
        <end position="91"/>
    </location>
</feature>
<dbReference type="PROSITE" id="PS00018">
    <property type="entry name" value="EF_HAND_1"/>
    <property type="match status" value="1"/>
</dbReference>
<evidence type="ECO:0000313" key="5">
    <source>
        <dbReference type="Proteomes" id="UP000028821"/>
    </source>
</evidence>
<accession>A0A086PWM9</accession>
<evidence type="ECO:0000259" key="3">
    <source>
        <dbReference type="PROSITE" id="PS50222"/>
    </source>
</evidence>
<dbReference type="InterPro" id="IPR018247">
    <property type="entry name" value="EF_Hand_1_Ca_BS"/>
</dbReference>
<dbReference type="InterPro" id="IPR002048">
    <property type="entry name" value="EF_hand_dom"/>
</dbReference>